<keyword evidence="1" id="KW-0479">Metal-binding</keyword>
<keyword evidence="4" id="KW-0378">Hydrolase</keyword>
<dbReference type="PROSITE" id="PS00518">
    <property type="entry name" value="ZF_RING_1"/>
    <property type="match status" value="1"/>
</dbReference>
<keyword evidence="7" id="KW-0067">ATP-binding</keyword>
<evidence type="ECO:0000256" key="8">
    <source>
        <dbReference type="SAM" id="Coils"/>
    </source>
</evidence>
<dbReference type="Gene3D" id="3.40.50.300">
    <property type="entry name" value="P-loop containing nucleotide triphosphate hydrolases"/>
    <property type="match status" value="2"/>
</dbReference>
<evidence type="ECO:0008006" key="12">
    <source>
        <dbReference type="Google" id="ProtNLM"/>
    </source>
</evidence>
<dbReference type="GO" id="GO:0008270">
    <property type="term" value="F:zinc ion binding"/>
    <property type="evidence" value="ECO:0007669"/>
    <property type="project" value="UniProtKB-KW"/>
</dbReference>
<dbReference type="CDD" id="cd16449">
    <property type="entry name" value="RING-HC"/>
    <property type="match status" value="1"/>
</dbReference>
<evidence type="ECO:0000256" key="4">
    <source>
        <dbReference type="ARBA" id="ARBA00022801"/>
    </source>
</evidence>
<evidence type="ECO:0000256" key="2">
    <source>
        <dbReference type="ARBA" id="ARBA00022741"/>
    </source>
</evidence>
<accession>A0A6C0CRS7</accession>
<evidence type="ECO:0000256" key="1">
    <source>
        <dbReference type="ARBA" id="ARBA00022723"/>
    </source>
</evidence>
<dbReference type="AlphaFoldDB" id="A0A6C0CRS7"/>
<dbReference type="PANTHER" id="PTHR45626:SF26">
    <property type="entry name" value="FAMILY HELICASE, PUTATIVE (AFU_ORTHOLOGUE AFUA_2G09120)-RELATED"/>
    <property type="match status" value="1"/>
</dbReference>
<dbReference type="InterPro" id="IPR001650">
    <property type="entry name" value="Helicase_C-like"/>
</dbReference>
<dbReference type="InterPro" id="IPR013083">
    <property type="entry name" value="Znf_RING/FYVE/PHD"/>
</dbReference>
<evidence type="ECO:0000313" key="11">
    <source>
        <dbReference type="EMBL" id="QHT07171.1"/>
    </source>
</evidence>
<feature type="domain" description="Helicase C-terminal" evidence="10">
    <location>
        <begin position="490"/>
        <end position="614"/>
    </location>
</feature>
<keyword evidence="6" id="KW-0862">Zinc</keyword>
<evidence type="ECO:0000256" key="5">
    <source>
        <dbReference type="ARBA" id="ARBA00022806"/>
    </source>
</evidence>
<dbReference type="GO" id="GO:0004386">
    <property type="term" value="F:helicase activity"/>
    <property type="evidence" value="ECO:0007669"/>
    <property type="project" value="UniProtKB-KW"/>
</dbReference>
<evidence type="ECO:0000256" key="6">
    <source>
        <dbReference type="ARBA" id="ARBA00022833"/>
    </source>
</evidence>
<feature type="domain" description="RING-type" evidence="9">
    <location>
        <begin position="418"/>
        <end position="463"/>
    </location>
</feature>
<dbReference type="SUPFAM" id="SSF52540">
    <property type="entry name" value="P-loop containing nucleoside triphosphate hydrolases"/>
    <property type="match status" value="2"/>
</dbReference>
<dbReference type="GO" id="GO:0006281">
    <property type="term" value="P:DNA repair"/>
    <property type="evidence" value="ECO:0007669"/>
    <property type="project" value="TreeGrafter"/>
</dbReference>
<dbReference type="Gene3D" id="3.30.40.10">
    <property type="entry name" value="Zinc/RING finger domain, C3HC4 (zinc finger)"/>
    <property type="match status" value="1"/>
</dbReference>
<dbReference type="SUPFAM" id="SSF57850">
    <property type="entry name" value="RING/U-box"/>
    <property type="match status" value="1"/>
</dbReference>
<evidence type="ECO:0000259" key="10">
    <source>
        <dbReference type="PROSITE" id="PS51194"/>
    </source>
</evidence>
<dbReference type="SMART" id="SM00490">
    <property type="entry name" value="HELICc"/>
    <property type="match status" value="1"/>
</dbReference>
<reference evidence="11" key="1">
    <citation type="journal article" date="2020" name="Nature">
        <title>Giant virus diversity and host interactions through global metagenomics.</title>
        <authorList>
            <person name="Schulz F."/>
            <person name="Roux S."/>
            <person name="Paez-Espino D."/>
            <person name="Jungbluth S."/>
            <person name="Walsh D.A."/>
            <person name="Denef V.J."/>
            <person name="McMahon K.D."/>
            <person name="Konstantinidis K.T."/>
            <person name="Eloe-Fadrosh E.A."/>
            <person name="Kyrpides N.C."/>
            <person name="Woyke T."/>
        </authorList>
    </citation>
    <scope>NUCLEOTIDE SEQUENCE</scope>
    <source>
        <strain evidence="11">GVMAG-M-3300021962-46</strain>
    </source>
</reference>
<keyword evidence="3" id="KW-0863">Zinc-finger</keyword>
<dbReference type="GO" id="GO:0005634">
    <property type="term" value="C:nucleus"/>
    <property type="evidence" value="ECO:0007669"/>
    <property type="project" value="TreeGrafter"/>
</dbReference>
<dbReference type="SMART" id="SM00184">
    <property type="entry name" value="RING"/>
    <property type="match status" value="1"/>
</dbReference>
<dbReference type="InterPro" id="IPR017907">
    <property type="entry name" value="Znf_RING_CS"/>
</dbReference>
<dbReference type="InterPro" id="IPR000330">
    <property type="entry name" value="SNF2_N"/>
</dbReference>
<dbReference type="GO" id="GO:0008094">
    <property type="term" value="F:ATP-dependent activity, acting on DNA"/>
    <property type="evidence" value="ECO:0007669"/>
    <property type="project" value="TreeGrafter"/>
</dbReference>
<dbReference type="GO" id="GO:0005524">
    <property type="term" value="F:ATP binding"/>
    <property type="evidence" value="ECO:0007669"/>
    <property type="project" value="UniProtKB-KW"/>
</dbReference>
<dbReference type="PANTHER" id="PTHR45626">
    <property type="entry name" value="TRANSCRIPTION TERMINATION FACTOR 2-RELATED"/>
    <property type="match status" value="1"/>
</dbReference>
<dbReference type="InterPro" id="IPR027417">
    <property type="entry name" value="P-loop_NTPase"/>
</dbReference>
<evidence type="ECO:0000256" key="3">
    <source>
        <dbReference type="ARBA" id="ARBA00022771"/>
    </source>
</evidence>
<dbReference type="InterPro" id="IPR050628">
    <property type="entry name" value="SNF2_RAD54_helicase_TF"/>
</dbReference>
<dbReference type="InterPro" id="IPR001841">
    <property type="entry name" value="Znf_RING"/>
</dbReference>
<dbReference type="Pfam" id="PF00271">
    <property type="entry name" value="Helicase_C"/>
    <property type="match status" value="1"/>
</dbReference>
<sequence length="614" mass="71539">MTLEDHRYSVYLNDQDPCSFQPPTILKELKPHQRTALSKCIEMETKPFLTYHVPNPEHWIRFYNSYIPTYTGTFQVQANIGIIGDIVGYGKTLIALSLIASQPLSKIYVHQQQNHSYGSSHFSASMSFVKERTFRYKPDDLIHTTLTVVPKGPVFIQWKQFIEKDTQLKCLIIDSLHTIKKLLPKMYPELKQYLEQYDMVLIKSTTLKVLVQYYEELESSIKIHGFDRIMIDEAHDILYKIPSMNFNFIWLITSSYRQLSNYSNSKSIANHLDLIIHHTERIHYILVKNINEYVIQSFDIPKPIETYYLCRMDRMLTAISLFVNQTIRDKINVNDITGAVHDLGGTQTDEEGLVNLVKRDFIKDIQNKKKELAFIQSLDLEAEQKETRLRIVRQELNRLTTRYESLEERLRNLSTEMCPICMDSFENPIYLSCTHTVCGKCLFKWMQSSIITRQFNVGCPQCRTSIDCTKLVAVVQNASTQTPTQQMLSKEEHLIEILKKKPDGRFILFSRVDSQFYHLCQLLTEHNIPHSEMKGSTTHMMHILKDFKEGRLKIILLTTQYAGCGIDISYASDVIIYHKMPEDRQQAIGRAQRVGRTEQLTIHHLCYAHELSED</sequence>
<evidence type="ECO:0000256" key="7">
    <source>
        <dbReference type="ARBA" id="ARBA00022840"/>
    </source>
</evidence>
<dbReference type="Pfam" id="PF15227">
    <property type="entry name" value="zf-C3HC4_4"/>
    <property type="match status" value="1"/>
</dbReference>
<dbReference type="PROSITE" id="PS50089">
    <property type="entry name" value="ZF_RING_2"/>
    <property type="match status" value="1"/>
</dbReference>
<organism evidence="11">
    <name type="scientific">viral metagenome</name>
    <dbReference type="NCBI Taxonomy" id="1070528"/>
    <lineage>
        <taxon>unclassified sequences</taxon>
        <taxon>metagenomes</taxon>
        <taxon>organismal metagenomes</taxon>
    </lineage>
</organism>
<evidence type="ECO:0000259" key="9">
    <source>
        <dbReference type="PROSITE" id="PS50089"/>
    </source>
</evidence>
<name>A0A6C0CRS7_9ZZZZ</name>
<keyword evidence="5" id="KW-0347">Helicase</keyword>
<dbReference type="EMBL" id="MN739480">
    <property type="protein sequence ID" value="QHT07171.1"/>
    <property type="molecule type" value="Genomic_DNA"/>
</dbReference>
<dbReference type="Pfam" id="PF00176">
    <property type="entry name" value="SNF2-rel_dom"/>
    <property type="match status" value="1"/>
</dbReference>
<protein>
    <recommendedName>
        <fullName evidence="12">RING-type domain-containing protein</fullName>
    </recommendedName>
</protein>
<feature type="coiled-coil region" evidence="8">
    <location>
        <begin position="375"/>
        <end position="416"/>
    </location>
</feature>
<keyword evidence="2" id="KW-0547">Nucleotide-binding</keyword>
<dbReference type="GO" id="GO:0016787">
    <property type="term" value="F:hydrolase activity"/>
    <property type="evidence" value="ECO:0007669"/>
    <property type="project" value="UniProtKB-KW"/>
</dbReference>
<proteinExistence type="predicted"/>
<dbReference type="PROSITE" id="PS51194">
    <property type="entry name" value="HELICASE_CTER"/>
    <property type="match status" value="1"/>
</dbReference>
<keyword evidence="8" id="KW-0175">Coiled coil</keyword>